<keyword evidence="3 9" id="KW-0813">Transport</keyword>
<dbReference type="InterPro" id="IPR036259">
    <property type="entry name" value="MFS_trans_sf"/>
</dbReference>
<keyword evidence="4" id="KW-1003">Cell membrane</keyword>
<evidence type="ECO:0000256" key="11">
    <source>
        <dbReference type="SAM" id="MobiDB-lite"/>
    </source>
</evidence>
<evidence type="ECO:0000256" key="4">
    <source>
        <dbReference type="ARBA" id="ARBA00022475"/>
    </source>
</evidence>
<dbReference type="Gene3D" id="1.20.1250.20">
    <property type="entry name" value="MFS general substrate transporter like domains"/>
    <property type="match status" value="1"/>
</dbReference>
<dbReference type="Proteomes" id="UP000321746">
    <property type="component" value="Unassembled WGS sequence"/>
</dbReference>
<dbReference type="PRINTS" id="PR00171">
    <property type="entry name" value="SUGRTRNSPORT"/>
</dbReference>
<keyword evidence="5" id="KW-0762">Sugar transport</keyword>
<evidence type="ECO:0000256" key="12">
    <source>
        <dbReference type="SAM" id="Phobius"/>
    </source>
</evidence>
<dbReference type="PANTHER" id="PTHR48020">
    <property type="entry name" value="PROTON MYO-INOSITOL COTRANSPORTER"/>
    <property type="match status" value="1"/>
</dbReference>
<gene>
    <name evidence="14" type="primary">galP</name>
    <name evidence="14" type="ORF">AOE01nite_24190</name>
</gene>
<dbReference type="InterPro" id="IPR050814">
    <property type="entry name" value="Myo-inositol_Transporter"/>
</dbReference>
<dbReference type="InterPro" id="IPR005828">
    <property type="entry name" value="MFS_sugar_transport-like"/>
</dbReference>
<feature type="transmembrane region" description="Helical" evidence="12">
    <location>
        <begin position="299"/>
        <end position="322"/>
    </location>
</feature>
<dbReference type="RefSeq" id="WP_146890207.1">
    <property type="nucleotide sequence ID" value="NZ_BJYG01000036.1"/>
</dbReference>
<feature type="transmembrane region" description="Helical" evidence="12">
    <location>
        <begin position="26"/>
        <end position="47"/>
    </location>
</feature>
<proteinExistence type="inferred from homology"/>
<comment type="caution">
    <text evidence="14">The sequence shown here is derived from an EMBL/GenBank/DDBJ whole genome shotgun (WGS) entry which is preliminary data.</text>
</comment>
<feature type="transmembrane region" description="Helical" evidence="12">
    <location>
        <begin position="396"/>
        <end position="422"/>
    </location>
</feature>
<dbReference type="GO" id="GO:0005886">
    <property type="term" value="C:plasma membrane"/>
    <property type="evidence" value="ECO:0007669"/>
    <property type="project" value="UniProtKB-SubCell"/>
</dbReference>
<comment type="similarity">
    <text evidence="2 9">Belongs to the major facilitator superfamily. Sugar transporter (TC 2.A.1.1) family.</text>
</comment>
<protein>
    <submittedName>
        <fullName evidence="14">Galactose-proton symporter</fullName>
    </submittedName>
</protein>
<dbReference type="PROSITE" id="PS00216">
    <property type="entry name" value="SUGAR_TRANSPORT_1"/>
    <property type="match status" value="1"/>
</dbReference>
<keyword evidence="10" id="KW-0175">Coiled coil</keyword>
<feature type="transmembrane region" description="Helical" evidence="12">
    <location>
        <begin position="329"/>
        <end position="350"/>
    </location>
</feature>
<dbReference type="InterPro" id="IPR003663">
    <property type="entry name" value="Sugar/inositol_transpt"/>
</dbReference>
<evidence type="ECO:0000256" key="6">
    <source>
        <dbReference type="ARBA" id="ARBA00022692"/>
    </source>
</evidence>
<evidence type="ECO:0000256" key="8">
    <source>
        <dbReference type="ARBA" id="ARBA00023136"/>
    </source>
</evidence>
<feature type="coiled-coil region" evidence="10">
    <location>
        <begin position="222"/>
        <end position="249"/>
    </location>
</feature>
<comment type="subcellular location">
    <subcellularLocation>
        <location evidence="1">Cell membrane</location>
        <topology evidence="1">Multi-pass membrane protein</topology>
    </subcellularLocation>
</comment>
<dbReference type="EMBL" id="BJYG01000036">
    <property type="protein sequence ID" value="GEN64195.1"/>
    <property type="molecule type" value="Genomic_DNA"/>
</dbReference>
<keyword evidence="6 12" id="KW-0812">Transmembrane</keyword>
<dbReference type="AlphaFoldDB" id="A0A511XML9"/>
<evidence type="ECO:0000256" key="9">
    <source>
        <dbReference type="RuleBase" id="RU003346"/>
    </source>
</evidence>
<evidence type="ECO:0000256" key="3">
    <source>
        <dbReference type="ARBA" id="ARBA00022448"/>
    </source>
</evidence>
<dbReference type="SUPFAM" id="SSF103473">
    <property type="entry name" value="MFS general substrate transporter"/>
    <property type="match status" value="1"/>
</dbReference>
<evidence type="ECO:0000256" key="10">
    <source>
        <dbReference type="SAM" id="Coils"/>
    </source>
</evidence>
<feature type="transmembrane region" description="Helical" evidence="12">
    <location>
        <begin position="154"/>
        <end position="177"/>
    </location>
</feature>
<feature type="transmembrane region" description="Helical" evidence="12">
    <location>
        <begin position="67"/>
        <end position="84"/>
    </location>
</feature>
<dbReference type="NCBIfam" id="TIGR00879">
    <property type="entry name" value="SP"/>
    <property type="match status" value="1"/>
</dbReference>
<feature type="transmembrane region" description="Helical" evidence="12">
    <location>
        <begin position="183"/>
        <end position="204"/>
    </location>
</feature>
<dbReference type="InterPro" id="IPR020846">
    <property type="entry name" value="MFS_dom"/>
</dbReference>
<evidence type="ECO:0000256" key="7">
    <source>
        <dbReference type="ARBA" id="ARBA00022989"/>
    </source>
</evidence>
<dbReference type="PROSITE" id="PS00217">
    <property type="entry name" value="SUGAR_TRANSPORT_2"/>
    <property type="match status" value="1"/>
</dbReference>
<evidence type="ECO:0000259" key="13">
    <source>
        <dbReference type="PROSITE" id="PS50850"/>
    </source>
</evidence>
<evidence type="ECO:0000313" key="14">
    <source>
        <dbReference type="EMBL" id="GEN64195.1"/>
    </source>
</evidence>
<dbReference type="Pfam" id="PF00083">
    <property type="entry name" value="Sugar_tr"/>
    <property type="match status" value="1"/>
</dbReference>
<feature type="transmembrane region" description="Helical" evidence="12">
    <location>
        <begin position="356"/>
        <end position="375"/>
    </location>
</feature>
<sequence>MARGEDSSAQQAGIKQEKIEHARHKAYLFAGAAGLAGLMFGLDTGVISGALKFIAQDLGADDRTQEWIVSSLMMGAAGGSLLAIPVARHSGRRGAMLYAGLLFLIGTALCSVAHSVGMMIAGRVILGVAVGFASFSAPLYIAEITEKRQRGKMISLYQLVITGGMLLAMFSDSLLAYGGHWRWMLGILAVPTLIFILATMNVPYSPRWLVSRGRRKEASHVLQLLRGSQAAAQEELARIEKNLQREDGNGFTLLKTSPGFRKTFLLGIGLQAFQQLAGINILLYYAPHVLEHLHFSSEAAVWCTTLLGFANMLATGVAILLIDRWGRRPLLLLSTSIATVSLCLFGLVLFLKIGGVAGSIATIALLVTFILGFAIGEGPVPWTMCTEIQPLKGRGLAIACSTFANWSTNWLISNIFLSLMAALGDYGIFWMLAVFNAIFFLIALFFVPETKGCSLEEIEERLNEGARLRDLGQPASGSSGRHLTQDAGGAGRA</sequence>
<dbReference type="FunFam" id="1.20.1250.20:FF:000218">
    <property type="entry name" value="facilitated trehalose transporter Tret1"/>
    <property type="match status" value="1"/>
</dbReference>
<feature type="transmembrane region" description="Helical" evidence="12">
    <location>
        <begin position="264"/>
        <end position="287"/>
    </location>
</feature>
<dbReference type="OrthoDB" id="9784658at2"/>
<name>A0A511XML9_9PROT</name>
<reference evidence="14 15" key="1">
    <citation type="submission" date="2019-07" db="EMBL/GenBank/DDBJ databases">
        <title>Whole genome shotgun sequence of Acetobacter oeni NBRC 105207.</title>
        <authorList>
            <person name="Hosoyama A."/>
            <person name="Uohara A."/>
            <person name="Ohji S."/>
            <person name="Ichikawa N."/>
        </authorList>
    </citation>
    <scope>NUCLEOTIDE SEQUENCE [LARGE SCALE GENOMIC DNA]</scope>
    <source>
        <strain evidence="14 15">NBRC 105207</strain>
    </source>
</reference>
<evidence type="ECO:0000256" key="1">
    <source>
        <dbReference type="ARBA" id="ARBA00004651"/>
    </source>
</evidence>
<keyword evidence="15" id="KW-1185">Reference proteome</keyword>
<evidence type="ECO:0000256" key="5">
    <source>
        <dbReference type="ARBA" id="ARBA00022597"/>
    </source>
</evidence>
<evidence type="ECO:0000256" key="2">
    <source>
        <dbReference type="ARBA" id="ARBA00010992"/>
    </source>
</evidence>
<keyword evidence="8 12" id="KW-0472">Membrane</keyword>
<feature type="domain" description="Major facilitator superfamily (MFS) profile" evidence="13">
    <location>
        <begin position="29"/>
        <end position="451"/>
    </location>
</feature>
<dbReference type="PANTHER" id="PTHR48020:SF12">
    <property type="entry name" value="PROTON MYO-INOSITOL COTRANSPORTER"/>
    <property type="match status" value="1"/>
</dbReference>
<evidence type="ECO:0000313" key="15">
    <source>
        <dbReference type="Proteomes" id="UP000321746"/>
    </source>
</evidence>
<dbReference type="PROSITE" id="PS50850">
    <property type="entry name" value="MFS"/>
    <property type="match status" value="1"/>
</dbReference>
<dbReference type="InterPro" id="IPR005829">
    <property type="entry name" value="Sugar_transporter_CS"/>
</dbReference>
<dbReference type="GO" id="GO:0022857">
    <property type="term" value="F:transmembrane transporter activity"/>
    <property type="evidence" value="ECO:0007669"/>
    <property type="project" value="InterPro"/>
</dbReference>
<feature type="region of interest" description="Disordered" evidence="11">
    <location>
        <begin position="470"/>
        <end position="493"/>
    </location>
</feature>
<accession>A0A511XML9</accession>
<keyword evidence="7 12" id="KW-1133">Transmembrane helix</keyword>
<feature type="transmembrane region" description="Helical" evidence="12">
    <location>
        <begin position="428"/>
        <end position="447"/>
    </location>
</feature>
<feature type="transmembrane region" description="Helical" evidence="12">
    <location>
        <begin position="120"/>
        <end position="142"/>
    </location>
</feature>
<feature type="transmembrane region" description="Helical" evidence="12">
    <location>
        <begin position="96"/>
        <end position="114"/>
    </location>
</feature>
<organism evidence="14 15">
    <name type="scientific">Acetobacter oeni</name>
    <dbReference type="NCBI Taxonomy" id="304077"/>
    <lineage>
        <taxon>Bacteria</taxon>
        <taxon>Pseudomonadati</taxon>
        <taxon>Pseudomonadota</taxon>
        <taxon>Alphaproteobacteria</taxon>
        <taxon>Acetobacterales</taxon>
        <taxon>Acetobacteraceae</taxon>
        <taxon>Acetobacter</taxon>
    </lineage>
</organism>